<organism evidence="2 3">
    <name type="scientific">Yaniella flava</name>
    <dbReference type="NCBI Taxonomy" id="287930"/>
    <lineage>
        <taxon>Bacteria</taxon>
        <taxon>Bacillati</taxon>
        <taxon>Actinomycetota</taxon>
        <taxon>Actinomycetes</taxon>
        <taxon>Micrococcales</taxon>
        <taxon>Micrococcaceae</taxon>
        <taxon>Yaniella</taxon>
    </lineage>
</organism>
<comment type="caution">
    <text evidence="2">The sequence shown here is derived from an EMBL/GenBank/DDBJ whole genome shotgun (WGS) entry which is preliminary data.</text>
</comment>
<proteinExistence type="predicted"/>
<name>A0ABN2UVK4_9MICC</name>
<feature type="region of interest" description="Disordered" evidence="1">
    <location>
        <begin position="1"/>
        <end position="75"/>
    </location>
</feature>
<reference evidence="2 3" key="1">
    <citation type="journal article" date="2019" name="Int. J. Syst. Evol. Microbiol.">
        <title>The Global Catalogue of Microorganisms (GCM) 10K type strain sequencing project: providing services to taxonomists for standard genome sequencing and annotation.</title>
        <authorList>
            <consortium name="The Broad Institute Genomics Platform"/>
            <consortium name="The Broad Institute Genome Sequencing Center for Infectious Disease"/>
            <person name="Wu L."/>
            <person name="Ma J."/>
        </authorList>
    </citation>
    <scope>NUCLEOTIDE SEQUENCE [LARGE SCALE GENOMIC DNA]</scope>
    <source>
        <strain evidence="2 3">JCM 13595</strain>
    </source>
</reference>
<accession>A0ABN2UVK4</accession>
<feature type="compositionally biased region" description="Polar residues" evidence="1">
    <location>
        <begin position="54"/>
        <end position="68"/>
    </location>
</feature>
<dbReference type="RefSeq" id="WP_343959366.1">
    <property type="nucleotide sequence ID" value="NZ_BAAAMN010000050.1"/>
</dbReference>
<evidence type="ECO:0000256" key="1">
    <source>
        <dbReference type="SAM" id="MobiDB-lite"/>
    </source>
</evidence>
<keyword evidence="3" id="KW-1185">Reference proteome</keyword>
<dbReference type="EMBL" id="BAAAMN010000050">
    <property type="protein sequence ID" value="GAA2043713.1"/>
    <property type="molecule type" value="Genomic_DNA"/>
</dbReference>
<evidence type="ECO:0000313" key="2">
    <source>
        <dbReference type="EMBL" id="GAA2043713.1"/>
    </source>
</evidence>
<feature type="compositionally biased region" description="Acidic residues" evidence="1">
    <location>
        <begin position="1"/>
        <end position="20"/>
    </location>
</feature>
<feature type="compositionally biased region" description="Acidic residues" evidence="1">
    <location>
        <begin position="33"/>
        <end position="44"/>
    </location>
</feature>
<gene>
    <name evidence="2" type="ORF">GCM10009720_25720</name>
</gene>
<evidence type="ECO:0000313" key="3">
    <source>
        <dbReference type="Proteomes" id="UP001501461"/>
    </source>
</evidence>
<sequence length="98" mass="11064">MTENDPEFFGDIDEPDLELPEDGRDSQPPPEGSSDEPEMLDEDDPLRNAEAVLSESTSPSTLTGQETEPLQEDDWALEEQRVLDETELDEILDEQDDE</sequence>
<protein>
    <submittedName>
        <fullName evidence="2">Uncharacterized protein</fullName>
    </submittedName>
</protein>
<dbReference type="Proteomes" id="UP001501461">
    <property type="component" value="Unassembled WGS sequence"/>
</dbReference>